<dbReference type="EMBL" id="GBXM01056124">
    <property type="protein sequence ID" value="JAH52453.1"/>
    <property type="molecule type" value="Transcribed_RNA"/>
</dbReference>
<accession>A0A0E9TIB1</accession>
<protein>
    <submittedName>
        <fullName evidence="1">Uncharacterized protein</fullName>
    </submittedName>
</protein>
<dbReference type="AlphaFoldDB" id="A0A0E9TIB1"/>
<organism evidence="1">
    <name type="scientific">Anguilla anguilla</name>
    <name type="common">European freshwater eel</name>
    <name type="synonym">Muraena anguilla</name>
    <dbReference type="NCBI Taxonomy" id="7936"/>
    <lineage>
        <taxon>Eukaryota</taxon>
        <taxon>Metazoa</taxon>
        <taxon>Chordata</taxon>
        <taxon>Craniata</taxon>
        <taxon>Vertebrata</taxon>
        <taxon>Euteleostomi</taxon>
        <taxon>Actinopterygii</taxon>
        <taxon>Neopterygii</taxon>
        <taxon>Teleostei</taxon>
        <taxon>Anguilliformes</taxon>
        <taxon>Anguillidae</taxon>
        <taxon>Anguilla</taxon>
    </lineage>
</organism>
<evidence type="ECO:0000313" key="1">
    <source>
        <dbReference type="EMBL" id="JAH52453.1"/>
    </source>
</evidence>
<name>A0A0E9TIB1_ANGAN</name>
<proteinExistence type="predicted"/>
<sequence length="19" mass="2297">MGSIKIESWFQRTFPLNLE</sequence>
<reference evidence="1" key="1">
    <citation type="submission" date="2014-11" db="EMBL/GenBank/DDBJ databases">
        <authorList>
            <person name="Amaro Gonzalez C."/>
        </authorList>
    </citation>
    <scope>NUCLEOTIDE SEQUENCE</scope>
</reference>
<reference evidence="1" key="2">
    <citation type="journal article" date="2015" name="Fish Shellfish Immunol.">
        <title>Early steps in the European eel (Anguilla anguilla)-Vibrio vulnificus interaction in the gills: Role of the RtxA13 toxin.</title>
        <authorList>
            <person name="Callol A."/>
            <person name="Pajuelo D."/>
            <person name="Ebbesson L."/>
            <person name="Teles M."/>
            <person name="MacKenzie S."/>
            <person name="Amaro C."/>
        </authorList>
    </citation>
    <scope>NUCLEOTIDE SEQUENCE</scope>
</reference>